<dbReference type="PANTHER" id="PTHR11733:SF167">
    <property type="entry name" value="FI17812P1-RELATED"/>
    <property type="match status" value="1"/>
</dbReference>
<dbReference type="Pfam" id="PF01431">
    <property type="entry name" value="Peptidase_M13"/>
    <property type="match status" value="1"/>
</dbReference>
<dbReference type="AlphaFoldDB" id="A0A0E2LTK4"/>
<dbReference type="CDD" id="cd08662">
    <property type="entry name" value="M13"/>
    <property type="match status" value="1"/>
</dbReference>
<dbReference type="PRINTS" id="PR00786">
    <property type="entry name" value="NEPRILYSIN"/>
</dbReference>
<evidence type="ECO:0000256" key="6">
    <source>
        <dbReference type="ARBA" id="ARBA00022833"/>
    </source>
</evidence>
<dbReference type="Gene3D" id="1.10.1380.10">
    <property type="entry name" value="Neutral endopeptidase , domain2"/>
    <property type="match status" value="1"/>
</dbReference>
<feature type="domain" description="Peptidase M13 N-terminal" evidence="9">
    <location>
        <begin position="54"/>
        <end position="433"/>
    </location>
</feature>
<evidence type="ECO:0000256" key="3">
    <source>
        <dbReference type="ARBA" id="ARBA00022670"/>
    </source>
</evidence>
<evidence type="ECO:0000313" key="10">
    <source>
        <dbReference type="EMBL" id="ERJ69061.1"/>
    </source>
</evidence>
<keyword evidence="4" id="KW-0479">Metal-binding</keyword>
<feature type="domain" description="Peptidase M13 C-terminal" evidence="8">
    <location>
        <begin position="485"/>
        <end position="686"/>
    </location>
</feature>
<comment type="caution">
    <text evidence="10">The sequence shown here is derived from an EMBL/GenBank/DDBJ whole genome shotgun (WGS) entry which is preliminary data.</text>
</comment>
<keyword evidence="3" id="KW-0645">Protease</keyword>
<evidence type="ECO:0000256" key="2">
    <source>
        <dbReference type="ARBA" id="ARBA00007357"/>
    </source>
</evidence>
<dbReference type="HOGENOM" id="CLU_006187_7_2_10"/>
<keyword evidence="5" id="KW-0378">Hydrolase</keyword>
<sequence length="689" mass="78915">MNKTIKFLCLAPAVIGALMLTGCNGNKGQTNDTDRKREPVPAIDLSAMDTSVRPQDDFYRYCNGNWMKNNPLKPAYSRYGSFDILHDSTLERVHLIVDNLAAGQHEVGTNEYRIATLYRQAMDSIKRNKDGAAPLKEDLQKIEAIADRAAMVKYAAAKDNMGGSTFFGSYVYADAKNSEMNIFHITQTGLALDNRDYYLKQDAKSQQIREAYVAYLNKIAKLAGYDDEAATRIAKNAMKMETELAQICYSKEELRDTHRNYNKMAVKEFTNKYQGFDWTTYLADRQLTSLEEWDVEQLDFFKKFDSWFAKADLNEMRDYLLARTISGAASYLSDDFEQARFDFFGKTLSGTTEMHPRWKRSVGMVSSFLGEALGEVYVKQYFPPEAKERMLKLVKNLQTALGERINMLTWMGDSTKMKAQEKLNSFIIKIGYPDKWKDYSKMEIKGDSYYADIKRASKWMHDDNMADLGKPVDRERWLMNPQDVNAYYNPTTNEICFPAAILQPPFFNMDADDAVNYGGIGVVIGHEMTHGFDDQGRNFDKDGNMINWWTAEDAQKFETTARKLADQFSEIYVADGVRANGNMTLGENIADQGGLLISYLAFRNAAKGEVMEEIDGFTPDQRFFIGYARLWGQNIRPEEVLRLTQIDVHSLGELRVNQALRNIEAFYEAFNIQPTDKMYLEPEKRVVVW</sequence>
<dbReference type="InterPro" id="IPR024079">
    <property type="entry name" value="MetalloPept_cat_dom_sf"/>
</dbReference>
<accession>A0A0E2LTK4</accession>
<dbReference type="GO" id="GO:0004222">
    <property type="term" value="F:metalloendopeptidase activity"/>
    <property type="evidence" value="ECO:0007669"/>
    <property type="project" value="InterPro"/>
</dbReference>
<organism evidence="10 11">
    <name type="scientific">Porphyromonas gingivalis F0570</name>
    <dbReference type="NCBI Taxonomy" id="1227271"/>
    <lineage>
        <taxon>Bacteria</taxon>
        <taxon>Pseudomonadati</taxon>
        <taxon>Bacteroidota</taxon>
        <taxon>Bacteroidia</taxon>
        <taxon>Bacteroidales</taxon>
        <taxon>Porphyromonadaceae</taxon>
        <taxon>Porphyromonas</taxon>
    </lineage>
</organism>
<comment type="similarity">
    <text evidence="2">Belongs to the peptidase M13 family.</text>
</comment>
<dbReference type="PANTHER" id="PTHR11733">
    <property type="entry name" value="ZINC METALLOPROTEASE FAMILY M13 NEPRILYSIN-RELATED"/>
    <property type="match status" value="1"/>
</dbReference>
<dbReference type="GO" id="GO:0016485">
    <property type="term" value="P:protein processing"/>
    <property type="evidence" value="ECO:0007669"/>
    <property type="project" value="TreeGrafter"/>
</dbReference>
<dbReference type="Proteomes" id="UP000016630">
    <property type="component" value="Unassembled WGS sequence"/>
</dbReference>
<keyword evidence="7" id="KW-0482">Metalloprotease</keyword>
<dbReference type="EMBL" id="AWUW01000001">
    <property type="protein sequence ID" value="ERJ69061.1"/>
    <property type="molecule type" value="Genomic_DNA"/>
</dbReference>
<evidence type="ECO:0000256" key="5">
    <source>
        <dbReference type="ARBA" id="ARBA00022801"/>
    </source>
</evidence>
<proteinExistence type="inferred from homology"/>
<dbReference type="InterPro" id="IPR018497">
    <property type="entry name" value="Peptidase_M13_C"/>
</dbReference>
<protein>
    <submittedName>
        <fullName evidence="10">Peptidase family M13</fullName>
    </submittedName>
</protein>
<evidence type="ECO:0000256" key="7">
    <source>
        <dbReference type="ARBA" id="ARBA00023049"/>
    </source>
</evidence>
<dbReference type="GO" id="GO:0046872">
    <property type="term" value="F:metal ion binding"/>
    <property type="evidence" value="ECO:0007669"/>
    <property type="project" value="UniProtKB-KW"/>
</dbReference>
<dbReference type="PATRIC" id="fig|1227271.3.peg.16"/>
<evidence type="ECO:0000256" key="1">
    <source>
        <dbReference type="ARBA" id="ARBA00001947"/>
    </source>
</evidence>
<evidence type="ECO:0000259" key="8">
    <source>
        <dbReference type="Pfam" id="PF01431"/>
    </source>
</evidence>
<dbReference type="InterPro" id="IPR042089">
    <property type="entry name" value="Peptidase_M13_dom_2"/>
</dbReference>
<dbReference type="PROSITE" id="PS51257">
    <property type="entry name" value="PROKAR_LIPOPROTEIN"/>
    <property type="match status" value="1"/>
</dbReference>
<comment type="cofactor">
    <cofactor evidence="1">
        <name>Zn(2+)</name>
        <dbReference type="ChEBI" id="CHEBI:29105"/>
    </cofactor>
</comment>
<dbReference type="InterPro" id="IPR000718">
    <property type="entry name" value="Peptidase_M13"/>
</dbReference>
<name>A0A0E2LTK4_PORGN</name>
<evidence type="ECO:0000313" key="11">
    <source>
        <dbReference type="Proteomes" id="UP000016630"/>
    </source>
</evidence>
<gene>
    <name evidence="10" type="ORF">HMPREF1555_00016</name>
</gene>
<keyword evidence="6" id="KW-0862">Zinc</keyword>
<dbReference type="Gene3D" id="3.40.390.10">
    <property type="entry name" value="Collagenase (Catalytic Domain)"/>
    <property type="match status" value="1"/>
</dbReference>
<reference evidence="10 11" key="1">
    <citation type="submission" date="2013-06" db="EMBL/GenBank/DDBJ databases">
        <authorList>
            <person name="Weinstock G."/>
            <person name="Sodergren E."/>
            <person name="Lobos E.A."/>
            <person name="Fulton L."/>
            <person name="Fulton R."/>
            <person name="Courtney L."/>
            <person name="Fronick C."/>
            <person name="O'Laughlin M."/>
            <person name="Godfrey J."/>
            <person name="Wilson R.M."/>
            <person name="Miner T."/>
            <person name="Farmer C."/>
            <person name="Delehaunty K."/>
            <person name="Cordes M."/>
            <person name="Minx P."/>
            <person name="Tomlinson C."/>
            <person name="Chen J."/>
            <person name="Wollam A."/>
            <person name="Pepin K.H."/>
            <person name="Bhonagiri V."/>
            <person name="Zhang X."/>
            <person name="Warren W."/>
            <person name="Mitreva M."/>
            <person name="Mardis E.R."/>
            <person name="Wilson R.K."/>
        </authorList>
    </citation>
    <scope>NUCLEOTIDE SEQUENCE [LARGE SCALE GENOMIC DNA]</scope>
    <source>
        <strain evidence="10 11">F0570</strain>
    </source>
</reference>
<dbReference type="RefSeq" id="WP_021664835.1">
    <property type="nucleotide sequence ID" value="NZ_KI259103.1"/>
</dbReference>
<evidence type="ECO:0000259" key="9">
    <source>
        <dbReference type="Pfam" id="PF05649"/>
    </source>
</evidence>
<evidence type="ECO:0000256" key="4">
    <source>
        <dbReference type="ARBA" id="ARBA00022723"/>
    </source>
</evidence>
<dbReference type="InterPro" id="IPR008753">
    <property type="entry name" value="Peptidase_M13_N"/>
</dbReference>
<dbReference type="PROSITE" id="PS51885">
    <property type="entry name" value="NEPRILYSIN"/>
    <property type="match status" value="1"/>
</dbReference>
<dbReference type="Pfam" id="PF05649">
    <property type="entry name" value="Peptidase_M13_N"/>
    <property type="match status" value="1"/>
</dbReference>
<dbReference type="GO" id="GO:0005886">
    <property type="term" value="C:plasma membrane"/>
    <property type="evidence" value="ECO:0007669"/>
    <property type="project" value="TreeGrafter"/>
</dbReference>
<dbReference type="SUPFAM" id="SSF55486">
    <property type="entry name" value="Metalloproteases ('zincins'), catalytic domain"/>
    <property type="match status" value="1"/>
</dbReference>